<dbReference type="EMBL" id="QGNA01000003">
    <property type="protein sequence ID" value="PWS36422.1"/>
    <property type="molecule type" value="Genomic_DNA"/>
</dbReference>
<organism evidence="7 8">
    <name type="scientific">Falsiroseomonas bella</name>
    <dbReference type="NCBI Taxonomy" id="2184016"/>
    <lineage>
        <taxon>Bacteria</taxon>
        <taxon>Pseudomonadati</taxon>
        <taxon>Pseudomonadota</taxon>
        <taxon>Alphaproteobacteria</taxon>
        <taxon>Acetobacterales</taxon>
        <taxon>Roseomonadaceae</taxon>
        <taxon>Falsiroseomonas</taxon>
    </lineage>
</organism>
<dbReference type="GO" id="GO:0051287">
    <property type="term" value="F:NAD binding"/>
    <property type="evidence" value="ECO:0007669"/>
    <property type="project" value="InterPro"/>
</dbReference>
<evidence type="ECO:0000313" key="8">
    <source>
        <dbReference type="Proteomes" id="UP000245765"/>
    </source>
</evidence>
<dbReference type="AlphaFoldDB" id="A0A317FDH1"/>
<dbReference type="InterPro" id="IPR006139">
    <property type="entry name" value="D-isomer_2_OHA_DH_cat_dom"/>
</dbReference>
<evidence type="ECO:0000256" key="1">
    <source>
        <dbReference type="ARBA" id="ARBA00022857"/>
    </source>
</evidence>
<dbReference type="RefSeq" id="WP_109871215.1">
    <property type="nucleotide sequence ID" value="NZ_QGNA01000003.1"/>
</dbReference>
<comment type="similarity">
    <text evidence="4">Belongs to the D-isomer specific 2-hydroxyacid dehydrogenase family.</text>
</comment>
<dbReference type="PANTHER" id="PTHR10996">
    <property type="entry name" value="2-HYDROXYACID DEHYDROGENASE-RELATED"/>
    <property type="match status" value="1"/>
</dbReference>
<evidence type="ECO:0000313" key="7">
    <source>
        <dbReference type="EMBL" id="PWS36422.1"/>
    </source>
</evidence>
<dbReference type="SUPFAM" id="SSF51735">
    <property type="entry name" value="NAD(P)-binding Rossmann-fold domains"/>
    <property type="match status" value="1"/>
</dbReference>
<dbReference type="OrthoDB" id="9793626at2"/>
<dbReference type="PANTHER" id="PTHR10996:SF178">
    <property type="entry name" value="2-HYDROXYACID DEHYDROGENASE YGL185C-RELATED"/>
    <property type="match status" value="1"/>
</dbReference>
<feature type="domain" description="D-isomer specific 2-hydroxyacid dehydrogenase catalytic" evidence="5">
    <location>
        <begin position="44"/>
        <end position="301"/>
    </location>
</feature>
<protein>
    <recommendedName>
        <fullName evidence="9">2-hydroxyacid dehydrogenase</fullName>
    </recommendedName>
</protein>
<gene>
    <name evidence="7" type="ORF">DFH01_14790</name>
</gene>
<dbReference type="Proteomes" id="UP000245765">
    <property type="component" value="Unassembled WGS sequence"/>
</dbReference>
<keyword evidence="8" id="KW-1185">Reference proteome</keyword>
<dbReference type="Gene3D" id="3.40.50.720">
    <property type="entry name" value="NAD(P)-binding Rossmann-like Domain"/>
    <property type="match status" value="2"/>
</dbReference>
<dbReference type="CDD" id="cd12156">
    <property type="entry name" value="HPPR"/>
    <property type="match status" value="1"/>
</dbReference>
<dbReference type="GO" id="GO:0016618">
    <property type="term" value="F:hydroxypyruvate reductase [NAD(P)H] activity"/>
    <property type="evidence" value="ECO:0007669"/>
    <property type="project" value="TreeGrafter"/>
</dbReference>
<dbReference type="InterPro" id="IPR036291">
    <property type="entry name" value="NAD(P)-bd_dom_sf"/>
</dbReference>
<proteinExistence type="inferred from homology"/>
<sequence>MTGREAILLLCPIPADLRAALAERFDLVEDKPADGPRPGFRIAVCTAMHGAGAAQFDRLPDLRLLSSQGTGLERIDLGAAARRGIAVAYTPDVMTEDVADAAIGLMYGAARLVAEADRFVRAGRWGKERMRPSTSLHRKTAGIAGMGKIGQAIARRCAGLGMTVLWTGPREKPDLPYGFVPSVLALAERSDVLILAVPGGKDTDRMADAAVLRALGPRGVLVNIARGGVVDELALLDALETGAIAGAGLDVFATEPALDPRFLALENVVLAPHSASITVETRAAVVSRIVSDIEAFRAGRDFLDAAAGAG</sequence>
<evidence type="ECO:0000256" key="2">
    <source>
        <dbReference type="ARBA" id="ARBA00023002"/>
    </source>
</evidence>
<dbReference type="FunFam" id="3.40.50.720:FF:000213">
    <property type="entry name" value="Putative 2-hydroxyacid dehydrogenase"/>
    <property type="match status" value="1"/>
</dbReference>
<dbReference type="GO" id="GO:0030267">
    <property type="term" value="F:glyoxylate reductase (NADPH) activity"/>
    <property type="evidence" value="ECO:0007669"/>
    <property type="project" value="TreeGrafter"/>
</dbReference>
<reference evidence="8" key="1">
    <citation type="submission" date="2018-05" db="EMBL/GenBank/DDBJ databases">
        <authorList>
            <person name="Du Z."/>
            <person name="Wang X."/>
        </authorList>
    </citation>
    <scope>NUCLEOTIDE SEQUENCE [LARGE SCALE GENOMIC DNA]</scope>
    <source>
        <strain evidence="8">CQN31</strain>
    </source>
</reference>
<evidence type="ECO:0000259" key="5">
    <source>
        <dbReference type="Pfam" id="PF00389"/>
    </source>
</evidence>
<keyword evidence="3" id="KW-0520">NAD</keyword>
<keyword evidence="2 4" id="KW-0560">Oxidoreductase</keyword>
<feature type="domain" description="D-isomer specific 2-hydroxyacid dehydrogenase NAD-binding" evidence="6">
    <location>
        <begin position="103"/>
        <end position="275"/>
    </location>
</feature>
<keyword evidence="1" id="KW-0521">NADP</keyword>
<evidence type="ECO:0008006" key="9">
    <source>
        <dbReference type="Google" id="ProtNLM"/>
    </source>
</evidence>
<name>A0A317FDH1_9PROT</name>
<dbReference type="Pfam" id="PF02826">
    <property type="entry name" value="2-Hacid_dh_C"/>
    <property type="match status" value="1"/>
</dbReference>
<evidence type="ECO:0000256" key="4">
    <source>
        <dbReference type="RuleBase" id="RU003719"/>
    </source>
</evidence>
<dbReference type="Pfam" id="PF00389">
    <property type="entry name" value="2-Hacid_dh"/>
    <property type="match status" value="1"/>
</dbReference>
<dbReference type="InterPro" id="IPR006140">
    <property type="entry name" value="D-isomer_DH_NAD-bd"/>
</dbReference>
<dbReference type="InterPro" id="IPR050223">
    <property type="entry name" value="D-isomer_2-hydroxyacid_DH"/>
</dbReference>
<evidence type="ECO:0000259" key="6">
    <source>
        <dbReference type="Pfam" id="PF02826"/>
    </source>
</evidence>
<accession>A0A317FDH1</accession>
<dbReference type="GO" id="GO:0005829">
    <property type="term" value="C:cytosol"/>
    <property type="evidence" value="ECO:0007669"/>
    <property type="project" value="TreeGrafter"/>
</dbReference>
<evidence type="ECO:0000256" key="3">
    <source>
        <dbReference type="ARBA" id="ARBA00023027"/>
    </source>
</evidence>
<comment type="caution">
    <text evidence="7">The sequence shown here is derived from an EMBL/GenBank/DDBJ whole genome shotgun (WGS) entry which is preliminary data.</text>
</comment>
<dbReference type="SUPFAM" id="SSF52283">
    <property type="entry name" value="Formate/glycerate dehydrogenase catalytic domain-like"/>
    <property type="match status" value="1"/>
</dbReference>